<sequence length="73" mass="8035">MVILTRRGNCIQANKVTGTLESSMVGITIHDCRRTIIRRAAENAIIMVAIAKKRVARPIIIFVGKDLRKSSSA</sequence>
<name>A0A5N5GBF2_9ROSA</name>
<evidence type="ECO:0000313" key="2">
    <source>
        <dbReference type="Proteomes" id="UP000327157"/>
    </source>
</evidence>
<keyword evidence="2" id="KW-1185">Reference proteome</keyword>
<dbReference type="EMBL" id="SMOL01000487">
    <property type="protein sequence ID" value="KAB2610772.1"/>
    <property type="molecule type" value="Genomic_DNA"/>
</dbReference>
<reference evidence="1 2" key="1">
    <citation type="submission" date="2019-09" db="EMBL/GenBank/DDBJ databases">
        <authorList>
            <person name="Ou C."/>
        </authorList>
    </citation>
    <scope>NUCLEOTIDE SEQUENCE [LARGE SCALE GENOMIC DNA]</scope>
    <source>
        <strain evidence="1">S2</strain>
        <tissue evidence="1">Leaf</tissue>
    </source>
</reference>
<dbReference type="OrthoDB" id="10340278at2759"/>
<protein>
    <submittedName>
        <fullName evidence="1">Uncharacterized protein</fullName>
    </submittedName>
</protein>
<comment type="caution">
    <text evidence="1">The sequence shown here is derived from an EMBL/GenBank/DDBJ whole genome shotgun (WGS) entry which is preliminary data.</text>
</comment>
<organism evidence="1 2">
    <name type="scientific">Pyrus ussuriensis x Pyrus communis</name>
    <dbReference type="NCBI Taxonomy" id="2448454"/>
    <lineage>
        <taxon>Eukaryota</taxon>
        <taxon>Viridiplantae</taxon>
        <taxon>Streptophyta</taxon>
        <taxon>Embryophyta</taxon>
        <taxon>Tracheophyta</taxon>
        <taxon>Spermatophyta</taxon>
        <taxon>Magnoliopsida</taxon>
        <taxon>eudicotyledons</taxon>
        <taxon>Gunneridae</taxon>
        <taxon>Pentapetalae</taxon>
        <taxon>rosids</taxon>
        <taxon>fabids</taxon>
        <taxon>Rosales</taxon>
        <taxon>Rosaceae</taxon>
        <taxon>Amygdaloideae</taxon>
        <taxon>Maleae</taxon>
        <taxon>Pyrus</taxon>
    </lineage>
</organism>
<dbReference type="Proteomes" id="UP000327157">
    <property type="component" value="Chromosome 17"/>
</dbReference>
<proteinExistence type="predicted"/>
<gene>
    <name evidence="1" type="ORF">D8674_018804</name>
</gene>
<reference evidence="2" key="2">
    <citation type="submission" date="2019-10" db="EMBL/GenBank/DDBJ databases">
        <title>A de novo genome assembly of a pear dwarfing rootstock.</title>
        <authorList>
            <person name="Wang F."/>
            <person name="Wang J."/>
            <person name="Li S."/>
            <person name="Zhang Y."/>
            <person name="Fang M."/>
            <person name="Ma L."/>
            <person name="Zhao Y."/>
            <person name="Jiang S."/>
        </authorList>
    </citation>
    <scope>NUCLEOTIDE SEQUENCE [LARGE SCALE GENOMIC DNA]</scope>
</reference>
<dbReference type="AlphaFoldDB" id="A0A5N5GBF2"/>
<reference evidence="1 2" key="3">
    <citation type="submission" date="2019-11" db="EMBL/GenBank/DDBJ databases">
        <title>A de novo genome assembly of a pear dwarfing rootstock.</title>
        <authorList>
            <person name="Wang F."/>
            <person name="Wang J."/>
            <person name="Li S."/>
            <person name="Zhang Y."/>
            <person name="Fang M."/>
            <person name="Ma L."/>
            <person name="Zhao Y."/>
            <person name="Jiang S."/>
        </authorList>
    </citation>
    <scope>NUCLEOTIDE SEQUENCE [LARGE SCALE GENOMIC DNA]</scope>
    <source>
        <strain evidence="1">S2</strain>
        <tissue evidence="1">Leaf</tissue>
    </source>
</reference>
<evidence type="ECO:0000313" key="1">
    <source>
        <dbReference type="EMBL" id="KAB2610772.1"/>
    </source>
</evidence>
<accession>A0A5N5GBF2</accession>